<dbReference type="InterPro" id="IPR042197">
    <property type="entry name" value="Apaf_helical"/>
</dbReference>
<dbReference type="SUPFAM" id="SSF52058">
    <property type="entry name" value="L domain-like"/>
    <property type="match status" value="1"/>
</dbReference>
<comment type="caution">
    <text evidence="7">The sequence shown here is derived from an EMBL/GenBank/DDBJ whole genome shotgun (WGS) entry which is preliminary data.</text>
</comment>
<dbReference type="AlphaFoldDB" id="A0A540M0S5"/>
<dbReference type="InterPro" id="IPR035897">
    <property type="entry name" value="Toll_tir_struct_dom_sf"/>
</dbReference>
<protein>
    <recommendedName>
        <fullName evidence="6">TIR domain-containing protein</fullName>
    </recommendedName>
</protein>
<dbReference type="InterPro" id="IPR044974">
    <property type="entry name" value="Disease_R_plants"/>
</dbReference>
<dbReference type="SMART" id="SM00255">
    <property type="entry name" value="TIR"/>
    <property type="match status" value="1"/>
</dbReference>
<evidence type="ECO:0000256" key="5">
    <source>
        <dbReference type="SAM" id="Phobius"/>
    </source>
</evidence>
<dbReference type="Gene3D" id="3.40.50.10140">
    <property type="entry name" value="Toll/interleukin-1 receptor homology (TIR) domain"/>
    <property type="match status" value="1"/>
</dbReference>
<dbReference type="InterPro" id="IPR032675">
    <property type="entry name" value="LRR_dom_sf"/>
</dbReference>
<dbReference type="Pfam" id="PF01582">
    <property type="entry name" value="TIR"/>
    <property type="match status" value="1"/>
</dbReference>
<proteinExistence type="predicted"/>
<dbReference type="Gene3D" id="1.10.8.430">
    <property type="entry name" value="Helical domain of apoptotic protease-activating factors"/>
    <property type="match status" value="1"/>
</dbReference>
<feature type="transmembrane region" description="Helical" evidence="5">
    <location>
        <begin position="12"/>
        <end position="39"/>
    </location>
</feature>
<evidence type="ECO:0000259" key="6">
    <source>
        <dbReference type="PROSITE" id="PS50104"/>
    </source>
</evidence>
<dbReference type="SUPFAM" id="SSF52200">
    <property type="entry name" value="Toll/Interleukin receptor TIR domain"/>
    <property type="match status" value="1"/>
</dbReference>
<dbReference type="GO" id="GO:0006952">
    <property type="term" value="P:defense response"/>
    <property type="evidence" value="ECO:0007669"/>
    <property type="project" value="InterPro"/>
</dbReference>
<dbReference type="InterPro" id="IPR002182">
    <property type="entry name" value="NB-ARC"/>
</dbReference>
<accession>A0A540M0S5</accession>
<dbReference type="Pfam" id="PF00931">
    <property type="entry name" value="NB-ARC"/>
    <property type="match status" value="1"/>
</dbReference>
<name>A0A540M0S5_MALBA</name>
<dbReference type="Pfam" id="PF23282">
    <property type="entry name" value="WHD_ROQ1"/>
    <property type="match status" value="1"/>
</dbReference>
<keyword evidence="5" id="KW-1133">Transmembrane helix</keyword>
<dbReference type="Gene3D" id="3.40.50.300">
    <property type="entry name" value="P-loop containing nucleotide triphosphate hydrolases"/>
    <property type="match status" value="1"/>
</dbReference>
<dbReference type="Proteomes" id="UP000315295">
    <property type="component" value="Unassembled WGS sequence"/>
</dbReference>
<gene>
    <name evidence="7" type="ORF">C1H46_022334</name>
</gene>
<evidence type="ECO:0000256" key="1">
    <source>
        <dbReference type="ARBA" id="ARBA00022614"/>
    </source>
</evidence>
<dbReference type="InterPro" id="IPR027417">
    <property type="entry name" value="P-loop_NTPase"/>
</dbReference>
<feature type="compositionally biased region" description="Low complexity" evidence="4">
    <location>
        <begin position="51"/>
        <end position="83"/>
    </location>
</feature>
<dbReference type="GO" id="GO:0043531">
    <property type="term" value="F:ADP binding"/>
    <property type="evidence" value="ECO:0007669"/>
    <property type="project" value="InterPro"/>
</dbReference>
<evidence type="ECO:0000313" key="7">
    <source>
        <dbReference type="EMBL" id="TQD92102.1"/>
    </source>
</evidence>
<dbReference type="PANTHER" id="PTHR11017:SF575">
    <property type="entry name" value="ADP-RIBOSYL CYCLASE_CYCLIC ADP-RIBOSE HYDROLASE"/>
    <property type="match status" value="1"/>
</dbReference>
<evidence type="ECO:0000256" key="3">
    <source>
        <dbReference type="ARBA" id="ARBA00023027"/>
    </source>
</evidence>
<reference evidence="7 8" key="1">
    <citation type="journal article" date="2019" name="G3 (Bethesda)">
        <title>Sequencing of a Wild Apple (Malus baccata) Genome Unravels the Differences Between Cultivated and Wild Apple Species Regarding Disease Resistance and Cold Tolerance.</title>
        <authorList>
            <person name="Chen X."/>
        </authorList>
    </citation>
    <scope>NUCLEOTIDE SEQUENCE [LARGE SCALE GENOMIC DNA]</scope>
    <source>
        <strain evidence="8">cv. Shandingzi</strain>
        <tissue evidence="7">Leaves</tissue>
    </source>
</reference>
<dbReference type="PANTHER" id="PTHR11017">
    <property type="entry name" value="LEUCINE-RICH REPEAT-CONTAINING PROTEIN"/>
    <property type="match status" value="1"/>
</dbReference>
<dbReference type="EMBL" id="VIEB01000401">
    <property type="protein sequence ID" value="TQD92102.1"/>
    <property type="molecule type" value="Genomic_DNA"/>
</dbReference>
<dbReference type="SUPFAM" id="SSF52540">
    <property type="entry name" value="P-loop containing nucleoside triphosphate hydrolases"/>
    <property type="match status" value="1"/>
</dbReference>
<dbReference type="InterPro" id="IPR058192">
    <property type="entry name" value="WHD_ROQ1-like"/>
</dbReference>
<sequence>MDNWRKLVTLSIMVLVCGCLESYHFAVLVFLLFFIGLVFRQMNISVPDEASSSSSSTSSSISVPDEASSSSSSTSLSSSSSVSFSKGSLYDVFISFRGEDTRKGFTSHLYKALTNAGVNAFIDDEELKRGEDITDELVRAIQGSKMSIVVFSSGYADSSWCLEELVHIMECRETLGQRVLPIFYHVDPSHVRKQTGSFEQSLLKHRDRNKVATWRDALAEAANLGGFPVRNTDSSTIARPEAAYISEIVSHVIHLLNKTYLDVAPYQVGIDSRVQDISKYLGVGDSDDVRVIGISGMVGIGKTTIAKAVYNKFYDKFKCKSFLEKVREKAVEKLQKQLLSDILQTIKKKVSSVAAGTALVGERFRRLKVLVIFDDVDDVKQLRELAGNRHSFGPGSRIIITTRNEHMLQEFAVDKIYPAKGMEQEEALELLSWHAFGSKCCPSEYLELAREVVEYCGGLPLALQVLGSTLFKRSIGEWKSTLEKLEKIPEKIHEQLKISYDGLNDDYEREIFRDISCFFIGMDKTDVMQILDGCGFSATAGIEVLHERCLVTVNRKNKLMMHDLLRDMGREIVRAENPKYPEKRSRVWHPEDVKALLIDNSGTQEIEGLSLNLPSLDEETSFSTEAFTNMKRLRLLQLKYIQLIGGYQCLSKKLKWLCWRGFPLKFIPKDLCQPNIVAIDMRYSSLRQVLCEESGLLYKLKILNLNHSHDLTRSPDFSKLPNLEKLILKGCKRLSNVHESIGDLKSLALVNLEGCKMLKELPRTFYKLKSAKILVLKGCSEFKNLSEDLGKMSSLTTLVADETAITEVPSSIARLGKLQSLSLRNMRSSLKLPPSLMGLHALRELDLSAGNLREIPNDISSLSSLVSLLLDRNGFHSLPSFSSLSRLQRLSLNGCEDLVEITDDLPPNLSLLSMNYCTALERMANLSGWPRVVALDGSSNLIEFQGLDRALNTGMILGMRAHYRISEYLFKDSTLQVLSLSLSLSLSMSCTLYKSC</sequence>
<dbReference type="InterPro" id="IPR000157">
    <property type="entry name" value="TIR_dom"/>
</dbReference>
<keyword evidence="3" id="KW-0520">NAD</keyword>
<keyword evidence="8" id="KW-1185">Reference proteome</keyword>
<keyword evidence="2" id="KW-0677">Repeat</keyword>
<evidence type="ECO:0000256" key="2">
    <source>
        <dbReference type="ARBA" id="ARBA00022737"/>
    </source>
</evidence>
<dbReference type="PROSITE" id="PS51257">
    <property type="entry name" value="PROKAR_LIPOPROTEIN"/>
    <property type="match status" value="1"/>
</dbReference>
<evidence type="ECO:0000256" key="4">
    <source>
        <dbReference type="SAM" id="MobiDB-lite"/>
    </source>
</evidence>
<feature type="domain" description="TIR" evidence="6">
    <location>
        <begin position="88"/>
        <end position="256"/>
    </location>
</feature>
<keyword evidence="5" id="KW-0472">Membrane</keyword>
<keyword evidence="1" id="KW-0433">Leucine-rich repeat</keyword>
<dbReference type="Gene3D" id="3.80.10.10">
    <property type="entry name" value="Ribonuclease Inhibitor"/>
    <property type="match status" value="2"/>
</dbReference>
<dbReference type="FunFam" id="3.40.50.10140:FF:000007">
    <property type="entry name" value="Disease resistance protein (TIR-NBS-LRR class)"/>
    <property type="match status" value="1"/>
</dbReference>
<feature type="region of interest" description="Disordered" evidence="4">
    <location>
        <begin position="48"/>
        <end position="83"/>
    </location>
</feature>
<dbReference type="PROSITE" id="PS50104">
    <property type="entry name" value="TIR"/>
    <property type="match status" value="1"/>
</dbReference>
<organism evidence="7 8">
    <name type="scientific">Malus baccata</name>
    <name type="common">Siberian crab apple</name>
    <name type="synonym">Pyrus baccata</name>
    <dbReference type="NCBI Taxonomy" id="106549"/>
    <lineage>
        <taxon>Eukaryota</taxon>
        <taxon>Viridiplantae</taxon>
        <taxon>Streptophyta</taxon>
        <taxon>Embryophyta</taxon>
        <taxon>Tracheophyta</taxon>
        <taxon>Spermatophyta</taxon>
        <taxon>Magnoliopsida</taxon>
        <taxon>eudicotyledons</taxon>
        <taxon>Gunneridae</taxon>
        <taxon>Pentapetalae</taxon>
        <taxon>rosids</taxon>
        <taxon>fabids</taxon>
        <taxon>Rosales</taxon>
        <taxon>Rosaceae</taxon>
        <taxon>Amygdaloideae</taxon>
        <taxon>Maleae</taxon>
        <taxon>Malus</taxon>
    </lineage>
</organism>
<dbReference type="PRINTS" id="PR00364">
    <property type="entry name" value="DISEASERSIST"/>
</dbReference>
<dbReference type="GO" id="GO:0007165">
    <property type="term" value="P:signal transduction"/>
    <property type="evidence" value="ECO:0007669"/>
    <property type="project" value="InterPro"/>
</dbReference>
<evidence type="ECO:0000313" key="8">
    <source>
        <dbReference type="Proteomes" id="UP000315295"/>
    </source>
</evidence>
<keyword evidence="5" id="KW-0812">Transmembrane</keyword>